<sequence>MYVRPALSYQIKNPAVKTVPNSSLSLCNIFHMHSLCEKQAKDLRVIRGGKSRCKLWLVHATNKSLKLTEILPLLPDIDRKYIQELMPISAGKNEKLDLEDMLVDESQRQSKEQDNIYVHSAL</sequence>
<dbReference type="AlphaFoldDB" id="A0AAD4T9X1"/>
<keyword evidence="2" id="KW-1185">Reference proteome</keyword>
<organism evidence="1 2">
    <name type="scientific">Papaver atlanticum</name>
    <dbReference type="NCBI Taxonomy" id="357466"/>
    <lineage>
        <taxon>Eukaryota</taxon>
        <taxon>Viridiplantae</taxon>
        <taxon>Streptophyta</taxon>
        <taxon>Embryophyta</taxon>
        <taxon>Tracheophyta</taxon>
        <taxon>Spermatophyta</taxon>
        <taxon>Magnoliopsida</taxon>
        <taxon>Ranunculales</taxon>
        <taxon>Papaveraceae</taxon>
        <taxon>Papaveroideae</taxon>
        <taxon>Papaver</taxon>
    </lineage>
</organism>
<dbReference type="Proteomes" id="UP001202328">
    <property type="component" value="Unassembled WGS sequence"/>
</dbReference>
<protein>
    <submittedName>
        <fullName evidence="1">Uncharacterized protein</fullName>
    </submittedName>
</protein>
<proteinExistence type="predicted"/>
<dbReference type="EMBL" id="JAJJMB010003142">
    <property type="protein sequence ID" value="KAI3949368.1"/>
    <property type="molecule type" value="Genomic_DNA"/>
</dbReference>
<reference evidence="1" key="1">
    <citation type="submission" date="2022-04" db="EMBL/GenBank/DDBJ databases">
        <title>A functionally conserved STORR gene fusion in Papaver species that diverged 16.8 million years ago.</title>
        <authorList>
            <person name="Catania T."/>
        </authorList>
    </citation>
    <scope>NUCLEOTIDE SEQUENCE</scope>
    <source>
        <strain evidence="1">S-188037</strain>
    </source>
</reference>
<evidence type="ECO:0000313" key="2">
    <source>
        <dbReference type="Proteomes" id="UP001202328"/>
    </source>
</evidence>
<name>A0AAD4T9X1_9MAGN</name>
<accession>A0AAD4T9X1</accession>
<comment type="caution">
    <text evidence="1">The sequence shown here is derived from an EMBL/GenBank/DDBJ whole genome shotgun (WGS) entry which is preliminary data.</text>
</comment>
<gene>
    <name evidence="1" type="ORF">MKW98_023305</name>
</gene>
<evidence type="ECO:0000313" key="1">
    <source>
        <dbReference type="EMBL" id="KAI3949368.1"/>
    </source>
</evidence>